<reference evidence="2 3" key="1">
    <citation type="submission" date="2019-10" db="EMBL/GenBank/DDBJ databases">
        <title>Taxonomy of Antarctic Massilia spp.: description of Massilia rubra sp. nov., Massilia aquatica sp. nov., Massilia mucilaginosa sp. nov., Massilia frigida sp. nov. isolated from streams, lakes and regoliths.</title>
        <authorList>
            <person name="Holochova P."/>
            <person name="Sedlacek I."/>
            <person name="Kralova S."/>
            <person name="Maslanova I."/>
            <person name="Busse H.-J."/>
            <person name="Stankova E."/>
            <person name="Vrbovska V."/>
            <person name="Kovarovic V."/>
            <person name="Bartak M."/>
            <person name="Svec P."/>
            <person name="Pantucek R."/>
        </authorList>
    </citation>
    <scope>NUCLEOTIDE SEQUENCE [LARGE SCALE GENOMIC DNA]</scope>
    <source>
        <strain evidence="2 3">CCM 8733</strain>
    </source>
</reference>
<keyword evidence="1" id="KW-0732">Signal</keyword>
<dbReference type="EMBL" id="WHJH01000016">
    <property type="protein sequence ID" value="NHZ90330.1"/>
    <property type="molecule type" value="Genomic_DNA"/>
</dbReference>
<sequence>MNIAASAFAFALGLVCSHSSWAARTAFQVRCEDSIDKAVSVLTSAQNGYTINNTVSFHGLTAMKPGGPTPAAPNSFVLGLTRTESRMSIGLNGAMLKDPLSGYECVAPKITVSLFYSPIVVYVGREFSPGSCAYQEILAHEMRHLKTYLDHLPKVEVTVRAALSKRFGNKPLYAPAGRARALLQQEINTGWMTYIKNEMAKVEILQAAIDTPQEYARLSKVCKGEVQSLIRPAKRQR</sequence>
<accession>A0ABX0NUH9</accession>
<proteinExistence type="predicted"/>
<dbReference type="Proteomes" id="UP000609726">
    <property type="component" value="Unassembled WGS sequence"/>
</dbReference>
<organism evidence="2 3">
    <name type="scientific">Massilia mucilaginosa</name>
    <dbReference type="NCBI Taxonomy" id="2609282"/>
    <lineage>
        <taxon>Bacteria</taxon>
        <taxon>Pseudomonadati</taxon>
        <taxon>Pseudomonadota</taxon>
        <taxon>Betaproteobacteria</taxon>
        <taxon>Burkholderiales</taxon>
        <taxon>Oxalobacteraceae</taxon>
        <taxon>Telluria group</taxon>
        <taxon>Massilia</taxon>
    </lineage>
</organism>
<name>A0ABX0NUH9_9BURK</name>
<feature type="chain" id="PRO_5046482252" description="DUF4157 domain-containing protein" evidence="1">
    <location>
        <begin position="23"/>
        <end position="237"/>
    </location>
</feature>
<dbReference type="RefSeq" id="WP_166876474.1">
    <property type="nucleotide sequence ID" value="NZ_WHJH01000016.1"/>
</dbReference>
<keyword evidence="3" id="KW-1185">Reference proteome</keyword>
<evidence type="ECO:0000313" key="3">
    <source>
        <dbReference type="Proteomes" id="UP000609726"/>
    </source>
</evidence>
<evidence type="ECO:0008006" key="4">
    <source>
        <dbReference type="Google" id="ProtNLM"/>
    </source>
</evidence>
<evidence type="ECO:0000256" key="1">
    <source>
        <dbReference type="SAM" id="SignalP"/>
    </source>
</evidence>
<evidence type="ECO:0000313" key="2">
    <source>
        <dbReference type="EMBL" id="NHZ90330.1"/>
    </source>
</evidence>
<protein>
    <recommendedName>
        <fullName evidence="4">DUF4157 domain-containing protein</fullName>
    </recommendedName>
</protein>
<gene>
    <name evidence="2" type="ORF">F2P45_15075</name>
</gene>
<feature type="signal peptide" evidence="1">
    <location>
        <begin position="1"/>
        <end position="22"/>
    </location>
</feature>
<comment type="caution">
    <text evidence="2">The sequence shown here is derived from an EMBL/GenBank/DDBJ whole genome shotgun (WGS) entry which is preliminary data.</text>
</comment>